<keyword evidence="3" id="KW-1185">Reference proteome</keyword>
<dbReference type="Pfam" id="PF13462">
    <property type="entry name" value="Thioredoxin_4"/>
    <property type="match status" value="1"/>
</dbReference>
<dbReference type="SUPFAM" id="SSF52833">
    <property type="entry name" value="Thioredoxin-like"/>
    <property type="match status" value="1"/>
</dbReference>
<evidence type="ECO:0000313" key="2">
    <source>
        <dbReference type="EMBL" id="EUJ33070.1"/>
    </source>
</evidence>
<gene>
    <name evidence="2" type="ORF">MFLO_05735</name>
</gene>
<dbReference type="Gene3D" id="3.40.30.10">
    <property type="entry name" value="Glutaredoxin"/>
    <property type="match status" value="1"/>
</dbReference>
<feature type="domain" description="Thioredoxin-like fold" evidence="1">
    <location>
        <begin position="23"/>
        <end position="172"/>
    </location>
</feature>
<organism evidence="2 3">
    <name type="scientific">Listeria floridensis FSL S10-1187</name>
    <dbReference type="NCBI Taxonomy" id="1265817"/>
    <lineage>
        <taxon>Bacteria</taxon>
        <taxon>Bacillati</taxon>
        <taxon>Bacillota</taxon>
        <taxon>Bacilli</taxon>
        <taxon>Bacillales</taxon>
        <taxon>Listeriaceae</taxon>
        <taxon>Listeria</taxon>
    </lineage>
</organism>
<protein>
    <recommendedName>
        <fullName evidence="1">Thioredoxin-like fold domain-containing protein</fullName>
    </recommendedName>
</protein>
<dbReference type="Proteomes" id="UP000019249">
    <property type="component" value="Unassembled WGS sequence"/>
</dbReference>
<dbReference type="Gene3D" id="1.10.1200.90">
    <property type="entry name" value="DsbA-like domain"/>
    <property type="match status" value="1"/>
</dbReference>
<evidence type="ECO:0000259" key="1">
    <source>
        <dbReference type="Pfam" id="PF13462"/>
    </source>
</evidence>
<evidence type="ECO:0000313" key="3">
    <source>
        <dbReference type="Proteomes" id="UP000019249"/>
    </source>
</evidence>
<dbReference type="InterPro" id="IPR012336">
    <property type="entry name" value="Thioredoxin-like_fold"/>
</dbReference>
<accession>A0ABN0RGU9</accession>
<comment type="caution">
    <text evidence="2">The sequence shown here is derived from an EMBL/GenBank/DDBJ whole genome shotgun (WGS) entry which is preliminary data.</text>
</comment>
<dbReference type="CDD" id="cd02972">
    <property type="entry name" value="DsbA_family"/>
    <property type="match status" value="1"/>
</dbReference>
<dbReference type="EMBL" id="AODF01000008">
    <property type="protein sequence ID" value="EUJ33070.1"/>
    <property type="molecule type" value="Genomic_DNA"/>
</dbReference>
<name>A0ABN0RGU9_9LIST</name>
<proteinExistence type="predicted"/>
<dbReference type="RefSeq" id="WP_036096787.1">
    <property type="nucleotide sequence ID" value="NZ_AODF01000008.1"/>
</dbReference>
<reference evidence="2 3" key="1">
    <citation type="journal article" date="2014" name="Int. J. Syst. Evol. Microbiol.">
        <title>Listeria floridensis sp. nov., Listeria aquatica sp. nov., Listeria cornellensis sp. nov., Listeria riparia sp. nov. and Listeria grandensis sp. nov., from agricultural and natural environments.</title>
        <authorList>
            <person name="den Bakker H.C."/>
            <person name="Warchocki S."/>
            <person name="Wright E.M."/>
            <person name="Allred A.F."/>
            <person name="Ahlstrom C."/>
            <person name="Manuel C.S."/>
            <person name="Stasiewicz M.J."/>
            <person name="Burrell A."/>
            <person name="Roof S."/>
            <person name="Strawn L."/>
            <person name="Fortes E.D."/>
            <person name="Nightingale K.K."/>
            <person name="Kephart D."/>
            <person name="Wiedmann M."/>
        </authorList>
    </citation>
    <scope>NUCLEOTIDE SEQUENCE [LARGE SCALE GENOMIC DNA]</scope>
    <source>
        <strain evidence="2 3">FSL S10-1187</strain>
    </source>
</reference>
<sequence length="177" mass="20357">MDISQIKAAEVKPESGIHLTKSDAAKVKVMSFVNLRCPFCRKWHQESREVLSRFIEEGKIELIIKPFDKEKESLQRGNVTHRYLNYDTPFETWEVIDKIYETQDEWGSLTLSEVAEFMEQKLGLTEQNNEEASEAIISEAGRANVIFVPTVVVGEHIFDEHITPAELEALLNKEYAK</sequence>
<dbReference type="InterPro" id="IPR036249">
    <property type="entry name" value="Thioredoxin-like_sf"/>
</dbReference>